<keyword evidence="3" id="KW-1185">Reference proteome</keyword>
<dbReference type="AlphaFoldDB" id="A9V890"/>
<dbReference type="KEGG" id="mbr:MONBRDRAFT_28465"/>
<dbReference type="Proteomes" id="UP000001357">
    <property type="component" value="Unassembled WGS sequence"/>
</dbReference>
<protein>
    <submittedName>
        <fullName evidence="2">Uncharacterized protein</fullName>
    </submittedName>
</protein>
<gene>
    <name evidence="2" type="ORF">MONBRDRAFT_28465</name>
</gene>
<feature type="compositionally biased region" description="Basic residues" evidence="1">
    <location>
        <begin position="869"/>
        <end position="880"/>
    </location>
</feature>
<sequence length="929" mass="101237">MEEAQILLDNFNLALLSAVAAPSPTPDEADEAEHGEPTQQHAARLLRRLERHKSWSSHLHGQRIPLLPPPRPGTTTAIILDCVTSGSAADFALVTQELLLWLSVHTQCHTSDTRLWLGKLAPNLTWATPTPVPLQDSPANAMQELRNWVQDCSTSNAPATDHLEPGLADTLQVEDLQHIMFLTEAQFGQANGTDDPLARCQQLLAEAHAKRGLRLDLVCIGPSATIAPPAVLLPAATNGTCIRMSPSLLQQAEQLSPRLYPDHQLTQLDRVLHDMHEQASSSAPVHLAPPSMTAADTFDMPPPADSAVGTDEQLLDGPADDALPADTVPAPSNEAIPTADAGTHAPPDLADGADSAIDVATTLSAPSLRIKPSSPRSGTTPLAVDSLDTIVGESVFVPVATGFLPAVVRGIEAPTGTDQPALLVRLPTGGPELYFDLTAVIAHEPVHTSPDNAIGWIMALPASMLSILTLHAVHTYTHTHTHTHPLSLSSPLSGLLTCTMRFLMTTTAITNGLISHADYVLAVPSALANSDAAPVFLPGVVLHRQADPARASQPRIEFWTGVIDHASTEHMATLTFPEFCLAVQHMARYPATSFGAQAPTTSPSPQQRTPSTPLRLTSTPTTPAINATPLPSATRTDASENVPVPSPLSSSDPEPRLTRSLTRSQPLRHRTRLDVSRRSGPSCADRRASWLATYLIHVFLPLRTVIRSESQSTINLGQRSLAAMEESSAHSSSRNTLVLSPAAQRLENQRIAHQARWQEHGTPVRNRPPQVRSMEKADDGLTLRRQRQHQQRLIELHQQRAARQHYSIIESSMRRQQEARREQAAVQEAHAQQQQAQKQEAMRISERARATQRAEARQRQQAQQEHQARVQRLRAQKQHHAATERRQTEAQGRQATFEEYSQYLVGRRMRTQAHAHATLRAAGRTTGHL</sequence>
<feature type="region of interest" description="Disordered" evidence="1">
    <location>
        <begin position="276"/>
        <end position="352"/>
    </location>
</feature>
<feature type="region of interest" description="Disordered" evidence="1">
    <location>
        <begin position="594"/>
        <end position="683"/>
    </location>
</feature>
<feature type="compositionally biased region" description="Basic and acidic residues" evidence="1">
    <location>
        <begin position="773"/>
        <end position="782"/>
    </location>
</feature>
<feature type="compositionally biased region" description="Low complexity" evidence="1">
    <location>
        <begin position="596"/>
        <end position="623"/>
    </location>
</feature>
<feature type="compositionally biased region" description="Basic and acidic residues" evidence="1">
    <location>
        <begin position="840"/>
        <end position="858"/>
    </location>
</feature>
<feature type="compositionally biased region" description="Low complexity" evidence="1">
    <location>
        <begin position="315"/>
        <end position="326"/>
    </location>
</feature>
<accession>A9V890</accession>
<organism evidence="2 3">
    <name type="scientific">Monosiga brevicollis</name>
    <name type="common">Choanoflagellate</name>
    <dbReference type="NCBI Taxonomy" id="81824"/>
    <lineage>
        <taxon>Eukaryota</taxon>
        <taxon>Choanoflagellata</taxon>
        <taxon>Craspedida</taxon>
        <taxon>Salpingoecidae</taxon>
        <taxon>Monosiga</taxon>
    </lineage>
</organism>
<evidence type="ECO:0000313" key="2">
    <source>
        <dbReference type="EMBL" id="EDQ86297.1"/>
    </source>
</evidence>
<evidence type="ECO:0000256" key="1">
    <source>
        <dbReference type="SAM" id="MobiDB-lite"/>
    </source>
</evidence>
<feature type="compositionally biased region" description="Low complexity" evidence="1">
    <location>
        <begin position="824"/>
        <end position="839"/>
    </location>
</feature>
<feature type="region of interest" description="Disordered" evidence="1">
    <location>
        <begin position="811"/>
        <end position="894"/>
    </location>
</feature>
<evidence type="ECO:0000313" key="3">
    <source>
        <dbReference type="Proteomes" id="UP000001357"/>
    </source>
</evidence>
<dbReference type="InParanoid" id="A9V890"/>
<dbReference type="GeneID" id="5894129"/>
<feature type="compositionally biased region" description="Basic and acidic residues" evidence="1">
    <location>
        <begin position="812"/>
        <end position="823"/>
    </location>
</feature>
<dbReference type="RefSeq" id="XP_001748967.1">
    <property type="nucleotide sequence ID" value="XM_001748915.1"/>
</dbReference>
<reference evidence="2 3" key="1">
    <citation type="journal article" date="2008" name="Nature">
        <title>The genome of the choanoflagellate Monosiga brevicollis and the origin of metazoans.</title>
        <authorList>
            <consortium name="JGI Sequencing"/>
            <person name="King N."/>
            <person name="Westbrook M.J."/>
            <person name="Young S.L."/>
            <person name="Kuo A."/>
            <person name="Abedin M."/>
            <person name="Chapman J."/>
            <person name="Fairclough S."/>
            <person name="Hellsten U."/>
            <person name="Isogai Y."/>
            <person name="Letunic I."/>
            <person name="Marr M."/>
            <person name="Pincus D."/>
            <person name="Putnam N."/>
            <person name="Rokas A."/>
            <person name="Wright K.J."/>
            <person name="Zuzow R."/>
            <person name="Dirks W."/>
            <person name="Good M."/>
            <person name="Goodstein D."/>
            <person name="Lemons D."/>
            <person name="Li W."/>
            <person name="Lyons J.B."/>
            <person name="Morris A."/>
            <person name="Nichols S."/>
            <person name="Richter D.J."/>
            <person name="Salamov A."/>
            <person name="Bork P."/>
            <person name="Lim W.A."/>
            <person name="Manning G."/>
            <person name="Miller W.T."/>
            <person name="McGinnis W."/>
            <person name="Shapiro H."/>
            <person name="Tjian R."/>
            <person name="Grigoriev I.V."/>
            <person name="Rokhsar D."/>
        </authorList>
    </citation>
    <scope>NUCLEOTIDE SEQUENCE [LARGE SCALE GENOMIC DNA]</scope>
    <source>
        <strain evidence="3">MX1 / ATCC 50154</strain>
    </source>
</reference>
<dbReference type="EMBL" id="CH991567">
    <property type="protein sequence ID" value="EDQ86297.1"/>
    <property type="molecule type" value="Genomic_DNA"/>
</dbReference>
<proteinExistence type="predicted"/>
<name>A9V890_MONBE</name>
<feature type="region of interest" description="Disordered" evidence="1">
    <location>
        <begin position="758"/>
        <end position="788"/>
    </location>
</feature>
<feature type="compositionally biased region" description="Low complexity" evidence="1">
    <location>
        <begin position="639"/>
        <end position="652"/>
    </location>
</feature>